<evidence type="ECO:0000256" key="3">
    <source>
        <dbReference type="ARBA" id="ARBA00022679"/>
    </source>
</evidence>
<gene>
    <name evidence="11" type="ORF">AMTR_s00037p00157550</name>
</gene>
<dbReference type="InterPro" id="IPR001594">
    <property type="entry name" value="Palmitoyltrfase_DHHC"/>
</dbReference>
<evidence type="ECO:0000256" key="7">
    <source>
        <dbReference type="ARBA" id="ARBA00023315"/>
    </source>
</evidence>
<dbReference type="GO" id="GO:0005794">
    <property type="term" value="C:Golgi apparatus"/>
    <property type="evidence" value="ECO:0000318"/>
    <property type="project" value="GO_Central"/>
</dbReference>
<dbReference type="GO" id="GO:0016020">
    <property type="term" value="C:membrane"/>
    <property type="evidence" value="ECO:0007669"/>
    <property type="project" value="UniProtKB-SubCell"/>
</dbReference>
<dbReference type="OMA" id="SHEMEKG"/>
<protein>
    <recommendedName>
        <fullName evidence="8">S-acyltransferase</fullName>
        <ecNumber evidence="8">2.3.1.225</ecNumber>
    </recommendedName>
    <alternativeName>
        <fullName evidence="8">Palmitoyltransferase</fullName>
    </alternativeName>
</protein>
<evidence type="ECO:0000256" key="4">
    <source>
        <dbReference type="ARBA" id="ARBA00022692"/>
    </source>
</evidence>
<keyword evidence="7 8" id="KW-0012">Acyltransferase</keyword>
<feature type="transmembrane region" description="Helical" evidence="8">
    <location>
        <begin position="284"/>
        <end position="309"/>
    </location>
</feature>
<comment type="domain">
    <text evidence="8">The DHHC domain is required for palmitoyltransferase activity.</text>
</comment>
<proteinExistence type="inferred from homology"/>
<dbReference type="HOGENOM" id="CLU_687624_0_0_1"/>
<dbReference type="GO" id="GO:0019706">
    <property type="term" value="F:protein-cysteine S-palmitoyltransferase activity"/>
    <property type="evidence" value="ECO:0000318"/>
    <property type="project" value="GO_Central"/>
</dbReference>
<dbReference type="GO" id="GO:0006612">
    <property type="term" value="P:protein targeting to membrane"/>
    <property type="evidence" value="ECO:0000318"/>
    <property type="project" value="GO_Central"/>
</dbReference>
<evidence type="ECO:0000256" key="9">
    <source>
        <dbReference type="SAM" id="MobiDB-lite"/>
    </source>
</evidence>
<organism evidence="11 12">
    <name type="scientific">Amborella trichopoda</name>
    <dbReference type="NCBI Taxonomy" id="13333"/>
    <lineage>
        <taxon>Eukaryota</taxon>
        <taxon>Viridiplantae</taxon>
        <taxon>Streptophyta</taxon>
        <taxon>Embryophyta</taxon>
        <taxon>Tracheophyta</taxon>
        <taxon>Spermatophyta</taxon>
        <taxon>Magnoliopsida</taxon>
        <taxon>Amborellales</taxon>
        <taxon>Amborellaceae</taxon>
        <taxon>Amborella</taxon>
    </lineage>
</organism>
<keyword evidence="12" id="KW-1185">Reference proteome</keyword>
<dbReference type="eggNOG" id="KOG1311">
    <property type="taxonomic scope" value="Eukaryota"/>
</dbReference>
<dbReference type="Proteomes" id="UP000017836">
    <property type="component" value="Unassembled WGS sequence"/>
</dbReference>
<comment type="catalytic activity">
    <reaction evidence="8">
        <text>L-cysteinyl-[protein] + hexadecanoyl-CoA = S-hexadecanoyl-L-cysteinyl-[protein] + CoA</text>
        <dbReference type="Rhea" id="RHEA:36683"/>
        <dbReference type="Rhea" id="RHEA-COMP:10131"/>
        <dbReference type="Rhea" id="RHEA-COMP:11032"/>
        <dbReference type="ChEBI" id="CHEBI:29950"/>
        <dbReference type="ChEBI" id="CHEBI:57287"/>
        <dbReference type="ChEBI" id="CHEBI:57379"/>
        <dbReference type="ChEBI" id="CHEBI:74151"/>
        <dbReference type="EC" id="2.3.1.225"/>
    </reaction>
</comment>
<dbReference type="PANTHER" id="PTHR22883">
    <property type="entry name" value="ZINC FINGER DHHC DOMAIN CONTAINING PROTEIN"/>
    <property type="match status" value="1"/>
</dbReference>
<feature type="domain" description="Palmitoyltransferase DHHC" evidence="10">
    <location>
        <begin position="192"/>
        <end position="318"/>
    </location>
</feature>
<dbReference type="AlphaFoldDB" id="U5D7G7"/>
<evidence type="ECO:0000256" key="5">
    <source>
        <dbReference type="ARBA" id="ARBA00022989"/>
    </source>
</evidence>
<keyword evidence="4 8" id="KW-0812">Transmembrane</keyword>
<dbReference type="InterPro" id="IPR039859">
    <property type="entry name" value="PFA4/ZDH16/20/ERF2-like"/>
</dbReference>
<feature type="compositionally biased region" description="Polar residues" evidence="9">
    <location>
        <begin position="10"/>
        <end position="21"/>
    </location>
</feature>
<reference evidence="12" key="1">
    <citation type="journal article" date="2013" name="Science">
        <title>The Amborella genome and the evolution of flowering plants.</title>
        <authorList>
            <consortium name="Amborella Genome Project"/>
        </authorList>
    </citation>
    <scope>NUCLEOTIDE SEQUENCE [LARGE SCALE GENOMIC DNA]</scope>
</reference>
<comment type="subcellular location">
    <subcellularLocation>
        <location evidence="1">Membrane</location>
        <topology evidence="1">Multi-pass membrane protein</topology>
    </subcellularLocation>
</comment>
<evidence type="ECO:0000256" key="2">
    <source>
        <dbReference type="ARBA" id="ARBA00008574"/>
    </source>
</evidence>
<keyword evidence="6 8" id="KW-0472">Membrane</keyword>
<dbReference type="OrthoDB" id="4096362at2759"/>
<evidence type="ECO:0000256" key="8">
    <source>
        <dbReference type="RuleBase" id="RU079119"/>
    </source>
</evidence>
<dbReference type="GO" id="GO:0005783">
    <property type="term" value="C:endoplasmic reticulum"/>
    <property type="evidence" value="ECO:0000318"/>
    <property type="project" value="GO_Central"/>
</dbReference>
<evidence type="ECO:0000256" key="1">
    <source>
        <dbReference type="ARBA" id="ARBA00004141"/>
    </source>
</evidence>
<accession>U5D7G7</accession>
<feature type="transmembrane region" description="Helical" evidence="8">
    <location>
        <begin position="240"/>
        <end position="262"/>
    </location>
</feature>
<evidence type="ECO:0000313" key="12">
    <source>
        <dbReference type="Proteomes" id="UP000017836"/>
    </source>
</evidence>
<dbReference type="EC" id="2.3.1.225" evidence="8"/>
<evidence type="ECO:0000259" key="10">
    <source>
        <dbReference type="Pfam" id="PF01529"/>
    </source>
</evidence>
<dbReference type="Gramene" id="ERN17362">
    <property type="protein sequence ID" value="ERN17362"/>
    <property type="gene ID" value="AMTR_s00037p00157550"/>
</dbReference>
<evidence type="ECO:0000256" key="6">
    <source>
        <dbReference type="ARBA" id="ARBA00023136"/>
    </source>
</evidence>
<feature type="transmembrane region" description="Helical" evidence="8">
    <location>
        <begin position="106"/>
        <end position="126"/>
    </location>
</feature>
<sequence>MASINEVKDAQNNPPEIQSNPPEIHVTVEDGRDIEPPTHDNVMGFDTISQQSFPENRNQALFSSRRSPTITFGRAVGVTRLHQVWPGKNIFLFGGRLVCGPDPRGLVLTTVSIAISTLVFCMYVGQNFSSDSALIITFAVILSSIVLFSLFLVGGTDPGIIPRNEESPLSSELLREDGRMKSRRVEANGMETKMKYCTICMIFRPPRSCHCAICDNCVERFDHHCPWVGQCIGLRNHKHYLAFLSSALLLYLYISAFCWAAIKERMSETDAGLFNVMGRMPETVALSLFSFVIIWFLGGLTTFHLYLIAINQTAYENFRLRHIGRTNPYDKGTLNNLREALCGKVPPSEVDFRAEVNPTWFPGVGKKMEGGGFGVGEKHQPTPAVEKGTGSQRFEEVDLRV</sequence>
<dbReference type="PANTHER" id="PTHR22883:SF57">
    <property type="entry name" value="S-ACYLTRANSFERASE"/>
    <property type="match status" value="1"/>
</dbReference>
<dbReference type="Pfam" id="PF01529">
    <property type="entry name" value="DHHC"/>
    <property type="match status" value="1"/>
</dbReference>
<feature type="region of interest" description="Disordered" evidence="9">
    <location>
        <begin position="374"/>
        <end position="401"/>
    </location>
</feature>
<feature type="region of interest" description="Disordered" evidence="9">
    <location>
        <begin position="1"/>
        <end position="23"/>
    </location>
</feature>
<dbReference type="PROSITE" id="PS50216">
    <property type="entry name" value="DHHC"/>
    <property type="match status" value="1"/>
</dbReference>
<evidence type="ECO:0000313" key="11">
    <source>
        <dbReference type="EMBL" id="ERN17362.1"/>
    </source>
</evidence>
<keyword evidence="3 8" id="KW-0808">Transferase</keyword>
<comment type="similarity">
    <text evidence="2 8">Belongs to the DHHC palmitoyltransferase family.</text>
</comment>
<dbReference type="EMBL" id="KI392350">
    <property type="protein sequence ID" value="ERN17362.1"/>
    <property type="molecule type" value="Genomic_DNA"/>
</dbReference>
<feature type="transmembrane region" description="Helical" evidence="8">
    <location>
        <begin position="132"/>
        <end position="153"/>
    </location>
</feature>
<name>U5D7G7_AMBTC</name>
<keyword evidence="5 8" id="KW-1133">Transmembrane helix</keyword>